<dbReference type="InterPro" id="IPR015943">
    <property type="entry name" value="WD40/YVTN_repeat-like_dom_sf"/>
</dbReference>
<name>A0A3M7KXF7_AUXPR</name>
<feature type="transmembrane region" description="Helical" evidence="3">
    <location>
        <begin position="642"/>
        <end position="660"/>
    </location>
</feature>
<evidence type="ECO:0000256" key="1">
    <source>
        <dbReference type="ARBA" id="ARBA00004141"/>
    </source>
</evidence>
<evidence type="ECO:0000259" key="4">
    <source>
        <dbReference type="PROSITE" id="PS50850"/>
    </source>
</evidence>
<keyword evidence="3" id="KW-1133">Transmembrane helix</keyword>
<keyword evidence="3" id="KW-0812">Transmembrane</keyword>
<feature type="transmembrane region" description="Helical" evidence="3">
    <location>
        <begin position="772"/>
        <end position="792"/>
    </location>
</feature>
<sequence length="931" mass="99418">CKQCAVCPSYSNPSEDPFTTADKVAAKATATIPTECVYDFLHCEGRMFRTSFHREAHPATQVRIRITSNGRPWVEKDSASQREGRTSLSRRSSEKTGCQHTFTVKQLRQDSKKSIVFYPDIGHLAHSDAAFHWLRLSQWAVDLVESLPTINPAFRNPSIVASLKAFLMVAMDSGNRVHNGSVALLRHERVEGIQKLRAVRKRRHRGRGVRGGRGGATGEIGGAAAAADSGAAAAAGGGADETQSNRARETEVKLLGGLDAYRRHALANLRLKTVIKVRDGNLVASIGSNHATVYDGTHLADHVSVAVQFVNSATAHTPGGNLRAATWLHPMPETTEPGCHGNARLAIAGDDAAVSIISMAEARVTTLLQGHAWSPDGECLLVGTRRGKLWKLSPSGSADIAWDKTELPLPSKAGFQSAALDCLGNMLGRSFVHCTATGKCLAAVEPVRLHEPVTSVALSSDCRHLWVALGLGFIFRYEYLGALELTFWWSWFENLSASVRSGDALSAYIYLISRRTSTVGIIQGINGISQLAAAVPAGYLCDILRRDMVLRSGAVLGLLAAGTLATTMSLAPTIVNLAACAGLLGIYRGIHSVAMESIFADSVEAGRRYIVTVLAAGSGQLLSFFVFLRLGNRWRMGDCRAVVEAGLLLMLAPLVLMLFFNDDLALDHASEAVTLPDASGAPTSNAEGCTDGPDPELDMERNTVIDPGSELDFPLLPTPAAQPTSCCPPAVFVTLLLTLSDLLSGLASGMTVKFFAIFFLEQCRLRPATVAAVAAAAPCGVAFAAAAAQRIAARVGRVEVSICTRLFDVGLLSSMAFISTARAPAMLTVHLLRTALANSTRPLMRSVLMEVVPKQYRGKVNAFESITMFSWSGSAALGGVLIERLGFQATFLVTAAIKLAACVPVVVLCVTLRRLGLSGARDWRDGRAARR</sequence>
<feature type="transmembrane region" description="Helical" evidence="3">
    <location>
        <begin position="888"/>
        <end position="912"/>
    </location>
</feature>
<dbReference type="InterPro" id="IPR011047">
    <property type="entry name" value="Quinoprotein_ADH-like_sf"/>
</dbReference>
<evidence type="ECO:0000256" key="2">
    <source>
        <dbReference type="SAM" id="MobiDB-lite"/>
    </source>
</evidence>
<dbReference type="AlphaFoldDB" id="A0A3M7KXF7"/>
<dbReference type="PANTHER" id="PTHR23525:SF1">
    <property type="entry name" value="NODULIN-LIKE DOMAIN-CONTAINING PROTEIN"/>
    <property type="match status" value="1"/>
</dbReference>
<feature type="compositionally biased region" description="Basic and acidic residues" evidence="2">
    <location>
        <begin position="73"/>
        <end position="85"/>
    </location>
</feature>
<feature type="transmembrane region" description="Helical" evidence="3">
    <location>
        <begin position="742"/>
        <end position="760"/>
    </location>
</feature>
<evidence type="ECO:0000313" key="6">
    <source>
        <dbReference type="Proteomes" id="UP000279271"/>
    </source>
</evidence>
<feature type="region of interest" description="Disordered" evidence="2">
    <location>
        <begin position="73"/>
        <end position="96"/>
    </location>
</feature>
<feature type="transmembrane region" description="Helical" evidence="3">
    <location>
        <begin position="554"/>
        <end position="587"/>
    </location>
</feature>
<dbReference type="Proteomes" id="UP000279271">
    <property type="component" value="Unassembled WGS sequence"/>
</dbReference>
<proteinExistence type="predicted"/>
<feature type="non-terminal residue" evidence="5">
    <location>
        <position position="1"/>
    </location>
</feature>
<reference evidence="6" key="1">
    <citation type="journal article" date="2018" name="Algal Res.">
        <title>Characterization of plant carbon substrate utilization by Auxenochlorella protothecoides.</title>
        <authorList>
            <person name="Vogler B.W."/>
            <person name="Starkenburg S.R."/>
            <person name="Sudasinghe N."/>
            <person name="Schambach J.Y."/>
            <person name="Rollin J.A."/>
            <person name="Pattathil S."/>
            <person name="Barry A.N."/>
        </authorList>
    </citation>
    <scope>NUCLEOTIDE SEQUENCE [LARGE SCALE GENOMIC DNA]</scope>
    <source>
        <strain evidence="6">UTEX 25</strain>
    </source>
</reference>
<feature type="region of interest" description="Disordered" evidence="2">
    <location>
        <begin position="677"/>
        <end position="698"/>
    </location>
</feature>
<dbReference type="Gene3D" id="1.20.1250.20">
    <property type="entry name" value="MFS general substrate transporter like domains"/>
    <property type="match status" value="2"/>
</dbReference>
<dbReference type="PROSITE" id="PS50850">
    <property type="entry name" value="MFS"/>
    <property type="match status" value="1"/>
</dbReference>
<feature type="compositionally biased region" description="Basic residues" evidence="2">
    <location>
        <begin position="201"/>
        <end position="210"/>
    </location>
</feature>
<dbReference type="GO" id="GO:0022857">
    <property type="term" value="F:transmembrane transporter activity"/>
    <property type="evidence" value="ECO:0007669"/>
    <property type="project" value="InterPro"/>
</dbReference>
<evidence type="ECO:0000256" key="3">
    <source>
        <dbReference type="SAM" id="Phobius"/>
    </source>
</evidence>
<dbReference type="InterPro" id="IPR036259">
    <property type="entry name" value="MFS_trans_sf"/>
</dbReference>
<organism evidence="5 6">
    <name type="scientific">Auxenochlorella protothecoides</name>
    <name type="common">Green microalga</name>
    <name type="synonym">Chlorella protothecoides</name>
    <dbReference type="NCBI Taxonomy" id="3075"/>
    <lineage>
        <taxon>Eukaryota</taxon>
        <taxon>Viridiplantae</taxon>
        <taxon>Chlorophyta</taxon>
        <taxon>core chlorophytes</taxon>
        <taxon>Trebouxiophyceae</taxon>
        <taxon>Chlorellales</taxon>
        <taxon>Chlorellaceae</taxon>
        <taxon>Auxenochlorella</taxon>
    </lineage>
</organism>
<dbReference type="InterPro" id="IPR020846">
    <property type="entry name" value="MFS_dom"/>
</dbReference>
<comment type="caution">
    <text evidence="5">The sequence shown here is derived from an EMBL/GenBank/DDBJ whole genome shotgun (WGS) entry which is preliminary data.</text>
</comment>
<dbReference type="SUPFAM" id="SSF103473">
    <property type="entry name" value="MFS general substrate transporter"/>
    <property type="match status" value="1"/>
</dbReference>
<dbReference type="GO" id="GO:0016020">
    <property type="term" value="C:membrane"/>
    <property type="evidence" value="ECO:0007669"/>
    <property type="project" value="UniProtKB-SubCell"/>
</dbReference>
<feature type="transmembrane region" description="Helical" evidence="3">
    <location>
        <begin position="607"/>
        <end position="630"/>
    </location>
</feature>
<comment type="subcellular location">
    <subcellularLocation>
        <location evidence="1">Membrane</location>
        <topology evidence="1">Multi-pass membrane protein</topology>
    </subcellularLocation>
</comment>
<keyword evidence="3" id="KW-0472">Membrane</keyword>
<feature type="region of interest" description="Disordered" evidence="2">
    <location>
        <begin position="201"/>
        <end position="221"/>
    </location>
</feature>
<feature type="compositionally biased region" description="Polar residues" evidence="2">
    <location>
        <begin position="86"/>
        <end position="96"/>
    </location>
</feature>
<feature type="compositionally biased region" description="Gly residues" evidence="2">
    <location>
        <begin position="211"/>
        <end position="221"/>
    </location>
</feature>
<feature type="domain" description="Major facilitator superfamily (MFS) profile" evidence="4">
    <location>
        <begin position="733"/>
        <end position="931"/>
    </location>
</feature>
<dbReference type="Gene3D" id="2.130.10.10">
    <property type="entry name" value="YVTN repeat-like/Quinoprotein amine dehydrogenase"/>
    <property type="match status" value="1"/>
</dbReference>
<accession>A0A3M7KXF7</accession>
<gene>
    <name evidence="5" type="ORF">APUTEX25_002046</name>
</gene>
<protein>
    <recommendedName>
        <fullName evidence="4">Major facilitator superfamily (MFS) profile domain-containing protein</fullName>
    </recommendedName>
</protein>
<dbReference type="CDD" id="cd06174">
    <property type="entry name" value="MFS"/>
    <property type="match status" value="1"/>
</dbReference>
<dbReference type="EMBL" id="QOKY01000179">
    <property type="protein sequence ID" value="RMZ54470.1"/>
    <property type="molecule type" value="Genomic_DNA"/>
</dbReference>
<dbReference type="SUPFAM" id="SSF50998">
    <property type="entry name" value="Quinoprotein alcohol dehydrogenase-like"/>
    <property type="match status" value="1"/>
</dbReference>
<evidence type="ECO:0000313" key="5">
    <source>
        <dbReference type="EMBL" id="RMZ54470.1"/>
    </source>
</evidence>
<dbReference type="PANTHER" id="PTHR23525">
    <property type="entry name" value="TRANSPORTER, PUTATIVE-RELATED"/>
    <property type="match status" value="1"/>
</dbReference>